<dbReference type="STRING" id="1266660.A0A1G4JL11"/>
<sequence length="514" mass="58507">MSKLFAVNSPDLSPELLLHCKKYEIVHIPTATELLKRLYRDRLSDANNFERDFSVVVYQEPSSAASSLDHPESLDNISAAALSELVQKQFLCFSLSVTTPSDALKAVQHLNALQPSYSTRLTRVASWMYNDCKYEDQDNQCANTNDHHSHRHNQDHSEHPSSTCSANVYTMLAHLTEVRARSRAQPRKRYYSLICPAIDLRKLIYIPPGNSDQYYWDLVSTWNFCAISLSTSELVWCSFLVLKKLASDAKFKIADNQLFLLLLTLETSYHQGNKFHNFRHAVDVMQATWQLCQKLKAYIKDNSFTLLVCLAALGHDVGHPGTNNALMCDPLSPVAQIYHKQSVLERFHAEIFCDILMDHWPEALDNQTVIPDTIRATDMALHSQYVDLMSSSLSEQQTIFSLVIKAADISNVTRPLHISTKWAVLITCEFNECTALQRLLQGDENLETYIPESDEPLPDSLEDILTKYPSIPKGQLFFINAFAERLFAGLAECFEELGFLLQNVEANKKFWESR</sequence>
<protein>
    <recommendedName>
        <fullName evidence="6">Phosphodiesterase</fullName>
        <ecNumber evidence="6">3.1.4.-</ecNumber>
    </recommendedName>
</protein>
<dbReference type="EC" id="3.1.4.-" evidence="6"/>
<feature type="binding site" evidence="5">
    <location>
        <position position="315"/>
    </location>
    <ligand>
        <name>Zn(2+)</name>
        <dbReference type="ChEBI" id="CHEBI:29105"/>
        <label>1</label>
    </ligand>
</feature>
<dbReference type="OrthoDB" id="546632at2759"/>
<dbReference type="PRINTS" id="PR00387">
    <property type="entry name" value="PDIESTERASE1"/>
</dbReference>
<comment type="similarity">
    <text evidence="6">Belongs to the cyclic nucleotide phosphodiesterase family.</text>
</comment>
<proteinExistence type="inferred from homology"/>
<feature type="binding site" evidence="5">
    <location>
        <position position="316"/>
    </location>
    <ligand>
        <name>Zn(2+)</name>
        <dbReference type="ChEBI" id="CHEBI:29105"/>
        <label>1</label>
    </ligand>
</feature>
<organism evidence="9 10">
    <name type="scientific">Lachancea dasiensis</name>
    <dbReference type="NCBI Taxonomy" id="1072105"/>
    <lineage>
        <taxon>Eukaryota</taxon>
        <taxon>Fungi</taxon>
        <taxon>Dikarya</taxon>
        <taxon>Ascomycota</taxon>
        <taxon>Saccharomycotina</taxon>
        <taxon>Saccharomycetes</taxon>
        <taxon>Saccharomycetales</taxon>
        <taxon>Saccharomycetaceae</taxon>
        <taxon>Lachancea</taxon>
    </lineage>
</organism>
<feature type="binding site" evidence="5">
    <location>
        <position position="280"/>
    </location>
    <ligand>
        <name>Zn(2+)</name>
        <dbReference type="ChEBI" id="CHEBI:29105"/>
        <label>1</label>
    </ligand>
</feature>
<keyword evidence="1 5" id="KW-0479">Metal-binding</keyword>
<dbReference type="PROSITE" id="PS51845">
    <property type="entry name" value="PDEASE_I_2"/>
    <property type="match status" value="1"/>
</dbReference>
<dbReference type="SMART" id="SM00471">
    <property type="entry name" value="HDc"/>
    <property type="match status" value="1"/>
</dbReference>
<evidence type="ECO:0000313" key="10">
    <source>
        <dbReference type="Proteomes" id="UP000190274"/>
    </source>
</evidence>
<dbReference type="InterPro" id="IPR036971">
    <property type="entry name" value="PDEase_catalytic_dom_sf"/>
</dbReference>
<dbReference type="SUPFAM" id="SSF109604">
    <property type="entry name" value="HD-domain/PDEase-like"/>
    <property type="match status" value="1"/>
</dbReference>
<dbReference type="GO" id="GO:0046872">
    <property type="term" value="F:metal ion binding"/>
    <property type="evidence" value="ECO:0007669"/>
    <property type="project" value="UniProtKB-KW"/>
</dbReference>
<feature type="domain" description="PDEase" evidence="8">
    <location>
        <begin position="186"/>
        <end position="514"/>
    </location>
</feature>
<dbReference type="CDD" id="cd00077">
    <property type="entry name" value="HDc"/>
    <property type="match status" value="1"/>
</dbReference>
<dbReference type="PROSITE" id="PS00126">
    <property type="entry name" value="PDEASE_I_1"/>
    <property type="match status" value="1"/>
</dbReference>
<dbReference type="Proteomes" id="UP000190274">
    <property type="component" value="Chromosome F"/>
</dbReference>
<gene>
    <name evidence="9" type="ORF">LADA_0F08416G</name>
</gene>
<dbReference type="InterPro" id="IPR023174">
    <property type="entry name" value="PDEase_CS"/>
</dbReference>
<evidence type="ECO:0000256" key="5">
    <source>
        <dbReference type="PIRSR" id="PIRSR623088-3"/>
    </source>
</evidence>
<dbReference type="Gene3D" id="1.10.1300.10">
    <property type="entry name" value="3'5'-cyclic nucleotide phosphodiesterase, catalytic domain"/>
    <property type="match status" value="1"/>
</dbReference>
<dbReference type="InterPro" id="IPR023088">
    <property type="entry name" value="PDEase"/>
</dbReference>
<feature type="binding site" evidence="4">
    <location>
        <position position="316"/>
    </location>
    <ligand>
        <name>AMP</name>
        <dbReference type="ChEBI" id="CHEBI:456215"/>
    </ligand>
</feature>
<evidence type="ECO:0000256" key="2">
    <source>
        <dbReference type="ARBA" id="ARBA00022801"/>
    </source>
</evidence>
<dbReference type="GO" id="GO:0004115">
    <property type="term" value="F:3',5'-cyclic-AMP phosphodiesterase activity"/>
    <property type="evidence" value="ECO:0007669"/>
    <property type="project" value="EnsemblFungi"/>
</dbReference>
<dbReference type="InterPro" id="IPR002073">
    <property type="entry name" value="PDEase_catalytic_dom"/>
</dbReference>
<name>A0A1G4JL11_9SACH</name>
<feature type="active site" description="Proton donor" evidence="3">
    <location>
        <position position="276"/>
    </location>
</feature>
<dbReference type="AlphaFoldDB" id="A0A1G4JL11"/>
<keyword evidence="10" id="KW-1185">Reference proteome</keyword>
<accession>A0A1G4JL11</accession>
<dbReference type="Pfam" id="PF00233">
    <property type="entry name" value="PDEase_I"/>
    <property type="match status" value="1"/>
</dbReference>
<evidence type="ECO:0000313" key="9">
    <source>
        <dbReference type="EMBL" id="SCU91155.1"/>
    </source>
</evidence>
<reference evidence="9 10" key="1">
    <citation type="submission" date="2016-03" db="EMBL/GenBank/DDBJ databases">
        <authorList>
            <person name="Devillers H."/>
        </authorList>
    </citation>
    <scope>NUCLEOTIDE SEQUENCE [LARGE SCALE GENOMIC DNA]</scope>
    <source>
        <strain evidence="9">CBS 10888</strain>
    </source>
</reference>
<comment type="cofactor">
    <cofactor evidence="6">
        <name>a divalent metal cation</name>
        <dbReference type="ChEBI" id="CHEBI:60240"/>
    </cofactor>
    <text evidence="6">Binds 2 divalent metal cations per subunit. Site 1 may preferentially bind zinc ions, while site 2 has a preference for magnesium and/or manganese ions.</text>
</comment>
<evidence type="ECO:0000256" key="1">
    <source>
        <dbReference type="ARBA" id="ARBA00022723"/>
    </source>
</evidence>
<evidence type="ECO:0000256" key="6">
    <source>
        <dbReference type="RuleBase" id="RU363067"/>
    </source>
</evidence>
<feature type="region of interest" description="Disordered" evidence="7">
    <location>
        <begin position="143"/>
        <end position="163"/>
    </location>
</feature>
<evidence type="ECO:0000256" key="7">
    <source>
        <dbReference type="SAM" id="MobiDB-lite"/>
    </source>
</evidence>
<feature type="binding site" evidence="4">
    <location>
        <begin position="276"/>
        <end position="280"/>
    </location>
    <ligand>
        <name>AMP</name>
        <dbReference type="ChEBI" id="CHEBI:456215"/>
    </ligand>
</feature>
<evidence type="ECO:0000256" key="4">
    <source>
        <dbReference type="PIRSR" id="PIRSR623088-2"/>
    </source>
</evidence>
<dbReference type="InterPro" id="IPR003607">
    <property type="entry name" value="HD/PDEase_dom"/>
</dbReference>
<dbReference type="GO" id="GO:0007189">
    <property type="term" value="P:adenylate cyclase-activating G protein-coupled receptor signaling pathway"/>
    <property type="evidence" value="ECO:0007669"/>
    <property type="project" value="EnsemblFungi"/>
</dbReference>
<feature type="binding site" evidence="5">
    <location>
        <position position="408"/>
    </location>
    <ligand>
        <name>Zn(2+)</name>
        <dbReference type="ChEBI" id="CHEBI:29105"/>
        <label>1</label>
    </ligand>
</feature>
<dbReference type="EMBL" id="LT598458">
    <property type="protein sequence ID" value="SCU91155.1"/>
    <property type="molecule type" value="Genomic_DNA"/>
</dbReference>
<feature type="binding site" evidence="4">
    <location>
        <position position="475"/>
    </location>
    <ligand>
        <name>AMP</name>
        <dbReference type="ChEBI" id="CHEBI:456215"/>
    </ligand>
</feature>
<feature type="binding site" evidence="5">
    <location>
        <position position="316"/>
    </location>
    <ligand>
        <name>Zn(2+)</name>
        <dbReference type="ChEBI" id="CHEBI:29105"/>
        <label>2</label>
    </ligand>
</feature>
<dbReference type="PANTHER" id="PTHR11347">
    <property type="entry name" value="CYCLIC NUCLEOTIDE PHOSPHODIESTERASE"/>
    <property type="match status" value="1"/>
</dbReference>
<feature type="binding site" evidence="4">
    <location>
        <position position="408"/>
    </location>
    <ligand>
        <name>AMP</name>
        <dbReference type="ChEBI" id="CHEBI:456215"/>
    </ligand>
</feature>
<keyword evidence="2 6" id="KW-0378">Hydrolase</keyword>
<evidence type="ECO:0000259" key="8">
    <source>
        <dbReference type="PROSITE" id="PS51845"/>
    </source>
</evidence>
<evidence type="ECO:0000256" key="3">
    <source>
        <dbReference type="PIRSR" id="PIRSR623088-1"/>
    </source>
</evidence>